<feature type="region of interest" description="Disordered" evidence="1">
    <location>
        <begin position="16"/>
        <end position="41"/>
    </location>
</feature>
<organism evidence="3 4">
    <name type="scientific">Portunus trituberculatus</name>
    <name type="common">Swimming crab</name>
    <name type="synonym">Neptunus trituberculatus</name>
    <dbReference type="NCBI Taxonomy" id="210409"/>
    <lineage>
        <taxon>Eukaryota</taxon>
        <taxon>Metazoa</taxon>
        <taxon>Ecdysozoa</taxon>
        <taxon>Arthropoda</taxon>
        <taxon>Crustacea</taxon>
        <taxon>Multicrustacea</taxon>
        <taxon>Malacostraca</taxon>
        <taxon>Eumalacostraca</taxon>
        <taxon>Eucarida</taxon>
        <taxon>Decapoda</taxon>
        <taxon>Pleocyemata</taxon>
        <taxon>Brachyura</taxon>
        <taxon>Eubrachyura</taxon>
        <taxon>Portunoidea</taxon>
        <taxon>Portunidae</taxon>
        <taxon>Portuninae</taxon>
        <taxon>Portunus</taxon>
    </lineage>
</organism>
<keyword evidence="2" id="KW-1133">Transmembrane helix</keyword>
<evidence type="ECO:0000256" key="1">
    <source>
        <dbReference type="SAM" id="MobiDB-lite"/>
    </source>
</evidence>
<protein>
    <submittedName>
        <fullName evidence="3">Uncharacterized protein</fullName>
    </submittedName>
</protein>
<proteinExistence type="predicted"/>
<dbReference type="Proteomes" id="UP000324222">
    <property type="component" value="Unassembled WGS sequence"/>
</dbReference>
<evidence type="ECO:0000313" key="3">
    <source>
        <dbReference type="EMBL" id="MPC70715.1"/>
    </source>
</evidence>
<feature type="transmembrane region" description="Helical" evidence="2">
    <location>
        <begin position="223"/>
        <end position="240"/>
    </location>
</feature>
<feature type="transmembrane region" description="Helical" evidence="2">
    <location>
        <begin position="198"/>
        <end position="216"/>
    </location>
</feature>
<dbReference type="AlphaFoldDB" id="A0A5B7HM90"/>
<accession>A0A5B7HM90</accession>
<dbReference type="EMBL" id="VSRR010031581">
    <property type="protein sequence ID" value="MPC70715.1"/>
    <property type="molecule type" value="Genomic_DNA"/>
</dbReference>
<evidence type="ECO:0000256" key="2">
    <source>
        <dbReference type="SAM" id="Phobius"/>
    </source>
</evidence>
<evidence type="ECO:0000313" key="4">
    <source>
        <dbReference type="Proteomes" id="UP000324222"/>
    </source>
</evidence>
<sequence>MLSLATLLPEPAILPSTPITDHCSDASITPRTPSTPATHPEELPTSAALLDYLIYRLLHPLLQVLYDRPSNIWCYATADVIRLVESLREHKNEEVTVDCVAGTVQAIVQAGRCLAHPTSLPQVHRILNVALRKVAGETVLDSSVLEVIENLSSSDSVSEQRWDVASSSWQPWTSPSDMKSSSTASAVHVLPTADAHRLAWLLQQVIPVSFLLSLLFKSHCLNHIVTLLLFYSILFSYVYISSHLIYSILSILFYSIFLCIHLTLRYRALPLLRLGVIAHL</sequence>
<keyword evidence="2" id="KW-0472">Membrane</keyword>
<keyword evidence="4" id="KW-1185">Reference proteome</keyword>
<dbReference type="OrthoDB" id="6376344at2759"/>
<feature type="compositionally biased region" description="Polar residues" evidence="1">
    <location>
        <begin position="26"/>
        <end position="37"/>
    </location>
</feature>
<name>A0A5B7HM90_PORTR</name>
<reference evidence="3 4" key="1">
    <citation type="submission" date="2019-05" db="EMBL/GenBank/DDBJ databases">
        <title>Another draft genome of Portunus trituberculatus and its Hox gene families provides insights of decapod evolution.</title>
        <authorList>
            <person name="Jeong J.-H."/>
            <person name="Song I."/>
            <person name="Kim S."/>
            <person name="Choi T."/>
            <person name="Kim D."/>
            <person name="Ryu S."/>
            <person name="Kim W."/>
        </authorList>
    </citation>
    <scope>NUCLEOTIDE SEQUENCE [LARGE SCALE GENOMIC DNA]</scope>
    <source>
        <tissue evidence="3">Muscle</tissue>
    </source>
</reference>
<comment type="caution">
    <text evidence="3">The sequence shown here is derived from an EMBL/GenBank/DDBJ whole genome shotgun (WGS) entry which is preliminary data.</text>
</comment>
<feature type="transmembrane region" description="Helical" evidence="2">
    <location>
        <begin position="246"/>
        <end position="264"/>
    </location>
</feature>
<gene>
    <name evidence="3" type="ORF">E2C01_064969</name>
</gene>
<keyword evidence="2" id="KW-0812">Transmembrane</keyword>